<comment type="caution">
    <text evidence="3">The sequence shown here is derived from an EMBL/GenBank/DDBJ whole genome shotgun (WGS) entry which is preliminary data.</text>
</comment>
<evidence type="ECO:0000259" key="2">
    <source>
        <dbReference type="Pfam" id="PF09362"/>
    </source>
</evidence>
<feature type="signal peptide" evidence="1">
    <location>
        <begin position="1"/>
        <end position="21"/>
    </location>
</feature>
<name>A0A9P4SEP3_9PEZI</name>
<dbReference type="AlphaFoldDB" id="A0A9P4SEP3"/>
<accession>A0A9P4SEP3</accession>
<reference evidence="3" key="1">
    <citation type="journal article" date="2020" name="Stud. Mycol.">
        <title>101 Dothideomycetes genomes: a test case for predicting lifestyles and emergence of pathogens.</title>
        <authorList>
            <person name="Haridas S."/>
            <person name="Albert R."/>
            <person name="Binder M."/>
            <person name="Bloem J."/>
            <person name="Labutti K."/>
            <person name="Salamov A."/>
            <person name="Andreopoulos B."/>
            <person name="Baker S."/>
            <person name="Barry K."/>
            <person name="Bills G."/>
            <person name="Bluhm B."/>
            <person name="Cannon C."/>
            <person name="Castanera R."/>
            <person name="Culley D."/>
            <person name="Daum C."/>
            <person name="Ezra D."/>
            <person name="Gonzalez J."/>
            <person name="Henrissat B."/>
            <person name="Kuo A."/>
            <person name="Liang C."/>
            <person name="Lipzen A."/>
            <person name="Lutzoni F."/>
            <person name="Magnuson J."/>
            <person name="Mondo S."/>
            <person name="Nolan M."/>
            <person name="Ohm R."/>
            <person name="Pangilinan J."/>
            <person name="Park H.-J."/>
            <person name="Ramirez L."/>
            <person name="Alfaro M."/>
            <person name="Sun H."/>
            <person name="Tritt A."/>
            <person name="Yoshinaga Y."/>
            <person name="Zwiers L.-H."/>
            <person name="Turgeon B."/>
            <person name="Goodwin S."/>
            <person name="Spatafora J."/>
            <person name="Crous P."/>
            <person name="Grigoriev I."/>
        </authorList>
    </citation>
    <scope>NUCLEOTIDE SEQUENCE</scope>
    <source>
        <strain evidence="3">CBS 101060</strain>
    </source>
</reference>
<evidence type="ECO:0000313" key="4">
    <source>
        <dbReference type="Proteomes" id="UP000799429"/>
    </source>
</evidence>
<dbReference type="EMBL" id="MU006091">
    <property type="protein sequence ID" value="KAF2841283.1"/>
    <property type="molecule type" value="Genomic_DNA"/>
</dbReference>
<proteinExistence type="predicted"/>
<feature type="domain" description="DUF1996" evidence="2">
    <location>
        <begin position="37"/>
        <end position="282"/>
    </location>
</feature>
<keyword evidence="1" id="KW-0732">Signal</keyword>
<dbReference type="OrthoDB" id="74764at2759"/>
<organism evidence="3 4">
    <name type="scientific">Patellaria atrata CBS 101060</name>
    <dbReference type="NCBI Taxonomy" id="1346257"/>
    <lineage>
        <taxon>Eukaryota</taxon>
        <taxon>Fungi</taxon>
        <taxon>Dikarya</taxon>
        <taxon>Ascomycota</taxon>
        <taxon>Pezizomycotina</taxon>
        <taxon>Dothideomycetes</taxon>
        <taxon>Dothideomycetes incertae sedis</taxon>
        <taxon>Patellariales</taxon>
        <taxon>Patellariaceae</taxon>
        <taxon>Patellaria</taxon>
    </lineage>
</organism>
<evidence type="ECO:0000256" key="1">
    <source>
        <dbReference type="SAM" id="SignalP"/>
    </source>
</evidence>
<dbReference type="PANTHER" id="PTHR43662:SF7">
    <property type="entry name" value="DUF1996 DOMAIN-CONTAINING PROTEIN"/>
    <property type="match status" value="1"/>
</dbReference>
<sequence length="501" mass="54420">MKYSLANAALLALSLSEPATAFWRMRCPSRTGLARIDPLVDSGTAADHSHAIHGGKKIGFVTTTDDLLDSECSSCAVTADKSAYWHPVLTFQHANGSFEAVRQVGGILVYYLLHGENIQAFPKGFQMLSGDTRLRNFSLPVPDPPIAEWRGDAAEQWALRQKALGFNCLNYGRDAEASLYRHFMPDKDYTDANCADGVRFELMFPSCWNGEDLDTPDHKSHVAFPSFVMDGTCPEGFEKRVPSLFFETIYATQDYVGVDGQFVISNGDPTGYGFHGDFISGWEPSLLQEAVDTCTSLSGELSDCPVFQPYMQSDDDCVACNLDLPSELEDDDCAGPADALCGNVPVQYGPAYAQPLHQGSDAPAPTYTTPENTKSIVPSLSYAAGTHVVTDNYGAEMTAFNGQIQAAQVEATPVASSSEVHSPVVSATEAYVTPAPEVQVADVEDDDDANIVATTTYTSGGAVYIEEIEEVTIYTTVPAETPAGYRRRHIDYHRHNHGRNI</sequence>
<protein>
    <recommendedName>
        <fullName evidence="2">DUF1996 domain-containing protein</fullName>
    </recommendedName>
</protein>
<feature type="chain" id="PRO_5040364451" description="DUF1996 domain-containing protein" evidence="1">
    <location>
        <begin position="22"/>
        <end position="501"/>
    </location>
</feature>
<keyword evidence="4" id="KW-1185">Reference proteome</keyword>
<dbReference type="Proteomes" id="UP000799429">
    <property type="component" value="Unassembled WGS sequence"/>
</dbReference>
<dbReference type="Pfam" id="PF09362">
    <property type="entry name" value="DUF1996"/>
    <property type="match status" value="1"/>
</dbReference>
<evidence type="ECO:0000313" key="3">
    <source>
        <dbReference type="EMBL" id="KAF2841283.1"/>
    </source>
</evidence>
<gene>
    <name evidence="3" type="ORF">M501DRAFT_928723</name>
</gene>
<dbReference type="InterPro" id="IPR018535">
    <property type="entry name" value="DUF1996"/>
</dbReference>
<dbReference type="PANTHER" id="PTHR43662">
    <property type="match status" value="1"/>
</dbReference>